<gene>
    <name evidence="1" type="ORF">LSALG_LOCUS26087</name>
</gene>
<dbReference type="PANTHER" id="PTHR47481:SF41">
    <property type="entry name" value="COPIA-LIKE POLYPROTEIN_RETROTRANSPOSON"/>
    <property type="match status" value="1"/>
</dbReference>
<proteinExistence type="predicted"/>
<reference evidence="1" key="1">
    <citation type="submission" date="2023-04" db="EMBL/GenBank/DDBJ databases">
        <authorList>
            <person name="Vijverberg K."/>
            <person name="Xiong W."/>
            <person name="Schranz E."/>
        </authorList>
    </citation>
    <scope>NUCLEOTIDE SEQUENCE</scope>
</reference>
<protein>
    <submittedName>
        <fullName evidence="1">Uncharacterized protein</fullName>
    </submittedName>
</protein>
<accession>A0AA36E8R2</accession>
<sequence>MYETLSTSPLQLIFKKKVPAYEVWQNIEKAFRDNKVNKVIQIDNKLRNISMGNSNNTEYCNRIKNIADLLENMDAKVFSSFPTVLVTDGTHQNNTKCLGGYHGGRCGRNQRGGQDGGRFNDGNNYSGDYMTIFSPVGEIAASAEAIEVTVHGSLVGSRLRLVFVHHSNVAYCLLLQMGLNNISTKSNINQAINFFSILLTELHHISPLYLDDLISQGQ</sequence>
<dbReference type="Proteomes" id="UP001177003">
    <property type="component" value="Chromosome 5"/>
</dbReference>
<name>A0AA36E8R2_LACSI</name>
<keyword evidence="2" id="KW-1185">Reference proteome</keyword>
<dbReference type="EMBL" id="OX465081">
    <property type="protein sequence ID" value="CAI9286678.1"/>
    <property type="molecule type" value="Genomic_DNA"/>
</dbReference>
<dbReference type="PANTHER" id="PTHR47481">
    <property type="match status" value="1"/>
</dbReference>
<evidence type="ECO:0000313" key="2">
    <source>
        <dbReference type="Proteomes" id="UP001177003"/>
    </source>
</evidence>
<organism evidence="1 2">
    <name type="scientific">Lactuca saligna</name>
    <name type="common">Willowleaf lettuce</name>
    <dbReference type="NCBI Taxonomy" id="75948"/>
    <lineage>
        <taxon>Eukaryota</taxon>
        <taxon>Viridiplantae</taxon>
        <taxon>Streptophyta</taxon>
        <taxon>Embryophyta</taxon>
        <taxon>Tracheophyta</taxon>
        <taxon>Spermatophyta</taxon>
        <taxon>Magnoliopsida</taxon>
        <taxon>eudicotyledons</taxon>
        <taxon>Gunneridae</taxon>
        <taxon>Pentapetalae</taxon>
        <taxon>asterids</taxon>
        <taxon>campanulids</taxon>
        <taxon>Asterales</taxon>
        <taxon>Asteraceae</taxon>
        <taxon>Cichorioideae</taxon>
        <taxon>Cichorieae</taxon>
        <taxon>Lactucinae</taxon>
        <taxon>Lactuca</taxon>
    </lineage>
</organism>
<dbReference type="AlphaFoldDB" id="A0AA36E8R2"/>
<evidence type="ECO:0000313" key="1">
    <source>
        <dbReference type="EMBL" id="CAI9286678.1"/>
    </source>
</evidence>